<dbReference type="Proteomes" id="UP000499080">
    <property type="component" value="Unassembled WGS sequence"/>
</dbReference>
<protein>
    <recommendedName>
        <fullName evidence="3">Histone-lysine N-methyltransferase SETMAR</fullName>
    </recommendedName>
</protein>
<accession>A0A4Y2I4F2</accession>
<gene>
    <name evidence="1" type="ORF">AVEN_6987_1</name>
</gene>
<dbReference type="Gene3D" id="3.30.420.10">
    <property type="entry name" value="Ribonuclease H-like superfamily/Ribonuclease H"/>
    <property type="match status" value="1"/>
</dbReference>
<evidence type="ECO:0000313" key="1">
    <source>
        <dbReference type="EMBL" id="GBM72455.1"/>
    </source>
</evidence>
<organism evidence="1 2">
    <name type="scientific">Araneus ventricosus</name>
    <name type="common">Orbweaver spider</name>
    <name type="synonym">Epeira ventricosa</name>
    <dbReference type="NCBI Taxonomy" id="182803"/>
    <lineage>
        <taxon>Eukaryota</taxon>
        <taxon>Metazoa</taxon>
        <taxon>Ecdysozoa</taxon>
        <taxon>Arthropoda</taxon>
        <taxon>Chelicerata</taxon>
        <taxon>Arachnida</taxon>
        <taxon>Araneae</taxon>
        <taxon>Araneomorphae</taxon>
        <taxon>Entelegynae</taxon>
        <taxon>Araneoidea</taxon>
        <taxon>Araneidae</taxon>
        <taxon>Araneus</taxon>
    </lineage>
</organism>
<dbReference type="EMBL" id="BGPR01002377">
    <property type="protein sequence ID" value="GBM72455.1"/>
    <property type="molecule type" value="Genomic_DNA"/>
</dbReference>
<name>A0A4Y2I4F2_ARAVE</name>
<dbReference type="GO" id="GO:0003676">
    <property type="term" value="F:nucleic acid binding"/>
    <property type="evidence" value="ECO:0007669"/>
    <property type="project" value="InterPro"/>
</dbReference>
<dbReference type="OrthoDB" id="6466112at2759"/>
<proteinExistence type="predicted"/>
<dbReference type="AlphaFoldDB" id="A0A4Y2I4F2"/>
<evidence type="ECO:0008006" key="3">
    <source>
        <dbReference type="Google" id="ProtNLM"/>
    </source>
</evidence>
<reference evidence="1 2" key="1">
    <citation type="journal article" date="2019" name="Sci. Rep.">
        <title>Orb-weaving spider Araneus ventricosus genome elucidates the spidroin gene catalogue.</title>
        <authorList>
            <person name="Kono N."/>
            <person name="Nakamura H."/>
            <person name="Ohtoshi R."/>
            <person name="Moran D.A.P."/>
            <person name="Shinohara A."/>
            <person name="Yoshida Y."/>
            <person name="Fujiwara M."/>
            <person name="Mori M."/>
            <person name="Tomita M."/>
            <person name="Arakawa K."/>
        </authorList>
    </citation>
    <scope>NUCLEOTIDE SEQUENCE [LARGE SCALE GENOMIC DNA]</scope>
</reference>
<keyword evidence="2" id="KW-1185">Reference proteome</keyword>
<dbReference type="InterPro" id="IPR036397">
    <property type="entry name" value="RNaseH_sf"/>
</dbReference>
<comment type="caution">
    <text evidence="1">The sequence shown here is derived from an EMBL/GenBank/DDBJ whole genome shotgun (WGS) entry which is preliminary data.</text>
</comment>
<evidence type="ECO:0000313" key="2">
    <source>
        <dbReference type="Proteomes" id="UP000499080"/>
    </source>
</evidence>
<sequence length="194" mass="22354">MLVKQLLARHGVTELLHPLYSQDLPTPDFFPFTKLKVTLKGRKFSDITHIQAVVTWELKAIPVKEFSRAFNDLYICCQRCIVYDGDYFEGLFNSFHVRPTQCNQKIWIYPALLEHPGYLNESRSNNSSTEAGVLTAYHQATVRRLSKRVRSITGEEIQSPSITILPEETSVRLLIRRPLIRELEGKGLLNIRLI</sequence>